<dbReference type="AlphaFoldDB" id="A0AA39V120"/>
<evidence type="ECO:0000313" key="2">
    <source>
        <dbReference type="EMBL" id="KAK0576279.1"/>
    </source>
</evidence>
<name>A0AA39V120_ACESA</name>
<dbReference type="Proteomes" id="UP001168877">
    <property type="component" value="Unassembled WGS sequence"/>
</dbReference>
<feature type="coiled-coil region" evidence="1">
    <location>
        <begin position="59"/>
        <end position="125"/>
    </location>
</feature>
<keyword evidence="1" id="KW-0175">Coiled coil</keyword>
<evidence type="ECO:0000256" key="1">
    <source>
        <dbReference type="SAM" id="Coils"/>
    </source>
</evidence>
<proteinExistence type="predicted"/>
<sequence length="154" mass="17498">MIDDYWGDSSEIDLDLSDSSSDSSHQDGVSIARSLWIQVLVRKEVKTLSKKVTSLSSSNLKLKKEVEETKSEVERVLKEATTKLTGLVEENAWLKTSLKSSEDKLSETDEQLANTMERLNKAIDEVVIQTMGKLMHQYLYGVMDTWEPEKDIKI</sequence>
<gene>
    <name evidence="2" type="ORF">LWI29_014855</name>
</gene>
<dbReference type="Gene3D" id="1.10.287.1490">
    <property type="match status" value="1"/>
</dbReference>
<reference evidence="2" key="1">
    <citation type="journal article" date="2022" name="Plant J.">
        <title>Strategies of tolerance reflected in two North American maple genomes.</title>
        <authorList>
            <person name="McEvoy S.L."/>
            <person name="Sezen U.U."/>
            <person name="Trouern-Trend A."/>
            <person name="McMahon S.M."/>
            <person name="Schaberg P.G."/>
            <person name="Yang J."/>
            <person name="Wegrzyn J.L."/>
            <person name="Swenson N.G."/>
        </authorList>
    </citation>
    <scope>NUCLEOTIDE SEQUENCE</scope>
    <source>
        <strain evidence="2">NS2018</strain>
    </source>
</reference>
<dbReference type="EMBL" id="JAUESC010000386">
    <property type="protein sequence ID" value="KAK0576279.1"/>
    <property type="molecule type" value="Genomic_DNA"/>
</dbReference>
<protein>
    <submittedName>
        <fullName evidence="2">Uncharacterized protein</fullName>
    </submittedName>
</protein>
<reference evidence="2" key="2">
    <citation type="submission" date="2023-06" db="EMBL/GenBank/DDBJ databases">
        <authorList>
            <person name="Swenson N.G."/>
            <person name="Wegrzyn J.L."/>
            <person name="Mcevoy S.L."/>
        </authorList>
    </citation>
    <scope>NUCLEOTIDE SEQUENCE</scope>
    <source>
        <strain evidence="2">NS2018</strain>
        <tissue evidence="2">Leaf</tissue>
    </source>
</reference>
<accession>A0AA39V120</accession>
<organism evidence="2 3">
    <name type="scientific">Acer saccharum</name>
    <name type="common">Sugar maple</name>
    <dbReference type="NCBI Taxonomy" id="4024"/>
    <lineage>
        <taxon>Eukaryota</taxon>
        <taxon>Viridiplantae</taxon>
        <taxon>Streptophyta</taxon>
        <taxon>Embryophyta</taxon>
        <taxon>Tracheophyta</taxon>
        <taxon>Spermatophyta</taxon>
        <taxon>Magnoliopsida</taxon>
        <taxon>eudicotyledons</taxon>
        <taxon>Gunneridae</taxon>
        <taxon>Pentapetalae</taxon>
        <taxon>rosids</taxon>
        <taxon>malvids</taxon>
        <taxon>Sapindales</taxon>
        <taxon>Sapindaceae</taxon>
        <taxon>Hippocastanoideae</taxon>
        <taxon>Acereae</taxon>
        <taxon>Acer</taxon>
    </lineage>
</organism>
<evidence type="ECO:0000313" key="3">
    <source>
        <dbReference type="Proteomes" id="UP001168877"/>
    </source>
</evidence>
<comment type="caution">
    <text evidence="2">The sequence shown here is derived from an EMBL/GenBank/DDBJ whole genome shotgun (WGS) entry which is preliminary data.</text>
</comment>
<keyword evidence="3" id="KW-1185">Reference proteome</keyword>